<reference evidence="1" key="1">
    <citation type="journal article" date="2019" name="bioRxiv">
        <title>The Genome of the Zebra Mussel, Dreissena polymorpha: A Resource for Invasive Species Research.</title>
        <authorList>
            <person name="McCartney M.A."/>
            <person name="Auch B."/>
            <person name="Kono T."/>
            <person name="Mallez S."/>
            <person name="Zhang Y."/>
            <person name="Obille A."/>
            <person name="Becker A."/>
            <person name="Abrahante J.E."/>
            <person name="Garbe J."/>
            <person name="Badalamenti J.P."/>
            <person name="Herman A."/>
            <person name="Mangelson H."/>
            <person name="Liachko I."/>
            <person name="Sullivan S."/>
            <person name="Sone E.D."/>
            <person name="Koren S."/>
            <person name="Silverstein K.A.T."/>
            <person name="Beckman K.B."/>
            <person name="Gohl D.M."/>
        </authorList>
    </citation>
    <scope>NUCLEOTIDE SEQUENCE</scope>
    <source>
        <strain evidence="1">Duluth1</strain>
        <tissue evidence="1">Whole animal</tissue>
    </source>
</reference>
<name>A0A9D4RFG1_DREPO</name>
<dbReference type="AlphaFoldDB" id="A0A9D4RFG1"/>
<accession>A0A9D4RFG1</accession>
<evidence type="ECO:0000313" key="1">
    <source>
        <dbReference type="EMBL" id="KAH3864375.1"/>
    </source>
</evidence>
<reference evidence="1" key="2">
    <citation type="submission" date="2020-11" db="EMBL/GenBank/DDBJ databases">
        <authorList>
            <person name="McCartney M.A."/>
            <person name="Auch B."/>
            <person name="Kono T."/>
            <person name="Mallez S."/>
            <person name="Becker A."/>
            <person name="Gohl D.M."/>
            <person name="Silverstein K.A.T."/>
            <person name="Koren S."/>
            <person name="Bechman K.B."/>
            <person name="Herman A."/>
            <person name="Abrahante J.E."/>
            <person name="Garbe J."/>
        </authorList>
    </citation>
    <scope>NUCLEOTIDE SEQUENCE</scope>
    <source>
        <strain evidence="1">Duluth1</strain>
        <tissue evidence="1">Whole animal</tissue>
    </source>
</reference>
<comment type="caution">
    <text evidence="1">The sequence shown here is derived from an EMBL/GenBank/DDBJ whole genome shotgun (WGS) entry which is preliminary data.</text>
</comment>
<proteinExistence type="predicted"/>
<evidence type="ECO:0000313" key="2">
    <source>
        <dbReference type="Proteomes" id="UP000828390"/>
    </source>
</evidence>
<gene>
    <name evidence="1" type="ORF">DPMN_027392</name>
</gene>
<dbReference type="Proteomes" id="UP000828390">
    <property type="component" value="Unassembled WGS sequence"/>
</dbReference>
<sequence length="85" mass="9760">MKHVHKAVPFGNNMNMSIRLEVHKTALSGKFAYLHMSKKVYDMLLGYCKVVIKDQGDGDQYVFGEGDPYARNNAVNRWLQKAWAK</sequence>
<protein>
    <submittedName>
        <fullName evidence="1">Uncharacterized protein</fullName>
    </submittedName>
</protein>
<dbReference type="EMBL" id="JAIWYP010000002">
    <property type="protein sequence ID" value="KAH3864375.1"/>
    <property type="molecule type" value="Genomic_DNA"/>
</dbReference>
<organism evidence="1 2">
    <name type="scientific">Dreissena polymorpha</name>
    <name type="common">Zebra mussel</name>
    <name type="synonym">Mytilus polymorpha</name>
    <dbReference type="NCBI Taxonomy" id="45954"/>
    <lineage>
        <taxon>Eukaryota</taxon>
        <taxon>Metazoa</taxon>
        <taxon>Spiralia</taxon>
        <taxon>Lophotrochozoa</taxon>
        <taxon>Mollusca</taxon>
        <taxon>Bivalvia</taxon>
        <taxon>Autobranchia</taxon>
        <taxon>Heteroconchia</taxon>
        <taxon>Euheterodonta</taxon>
        <taxon>Imparidentia</taxon>
        <taxon>Neoheterodontei</taxon>
        <taxon>Myida</taxon>
        <taxon>Dreissenoidea</taxon>
        <taxon>Dreissenidae</taxon>
        <taxon>Dreissena</taxon>
    </lineage>
</organism>
<keyword evidence="2" id="KW-1185">Reference proteome</keyword>